<accession>A0A1G2D0X5</accession>
<comment type="caution">
    <text evidence="1">The sequence shown here is derived from an EMBL/GenBank/DDBJ whole genome shotgun (WGS) entry which is preliminary data.</text>
</comment>
<evidence type="ECO:0000313" key="2">
    <source>
        <dbReference type="Proteomes" id="UP000177996"/>
    </source>
</evidence>
<gene>
    <name evidence="1" type="ORF">A3D65_02165</name>
</gene>
<dbReference type="AlphaFoldDB" id="A0A1G2D0X5"/>
<name>A0A1G2D0X5_9BACT</name>
<organism evidence="1 2">
    <name type="scientific">Candidatus Lloydbacteria bacterium RIFCSPHIGHO2_02_FULL_50_13</name>
    <dbReference type="NCBI Taxonomy" id="1798661"/>
    <lineage>
        <taxon>Bacteria</taxon>
        <taxon>Candidatus Lloydiibacteriota</taxon>
    </lineage>
</organism>
<sequence>MLGGSARSPLGFLWGIHFISNALWNFSRPANKFFYFSDIKNKSTSRIQLWGDFAGHSKNNTVFPIVSNFLSSTFGHPKNI</sequence>
<protein>
    <submittedName>
        <fullName evidence="1">Uncharacterized protein</fullName>
    </submittedName>
</protein>
<dbReference type="Proteomes" id="UP000177996">
    <property type="component" value="Unassembled WGS sequence"/>
</dbReference>
<reference evidence="1 2" key="1">
    <citation type="journal article" date="2016" name="Nat. Commun.">
        <title>Thousands of microbial genomes shed light on interconnected biogeochemical processes in an aquifer system.</title>
        <authorList>
            <person name="Anantharaman K."/>
            <person name="Brown C.T."/>
            <person name="Hug L.A."/>
            <person name="Sharon I."/>
            <person name="Castelle C.J."/>
            <person name="Probst A.J."/>
            <person name="Thomas B.C."/>
            <person name="Singh A."/>
            <person name="Wilkins M.J."/>
            <person name="Karaoz U."/>
            <person name="Brodie E.L."/>
            <person name="Williams K.H."/>
            <person name="Hubbard S.S."/>
            <person name="Banfield J.F."/>
        </authorList>
    </citation>
    <scope>NUCLEOTIDE SEQUENCE [LARGE SCALE GENOMIC DNA]</scope>
</reference>
<evidence type="ECO:0000313" key="1">
    <source>
        <dbReference type="EMBL" id="OGZ07279.1"/>
    </source>
</evidence>
<dbReference type="EMBL" id="MHLL01000063">
    <property type="protein sequence ID" value="OGZ07279.1"/>
    <property type="molecule type" value="Genomic_DNA"/>
</dbReference>
<proteinExistence type="predicted"/>